<dbReference type="Proteomes" id="UP001497482">
    <property type="component" value="Chromosome 11"/>
</dbReference>
<reference evidence="3 4" key="1">
    <citation type="submission" date="2024-04" db="EMBL/GenBank/DDBJ databases">
        <authorList>
            <person name="Waldvogel A.-M."/>
            <person name="Schoenle A."/>
        </authorList>
    </citation>
    <scope>NUCLEOTIDE SEQUENCE [LARGE SCALE GENOMIC DNA]</scope>
</reference>
<keyword evidence="1" id="KW-0175">Coiled coil</keyword>
<organism evidence="3 4">
    <name type="scientific">Knipowitschia caucasica</name>
    <name type="common">Caucasian dwarf goby</name>
    <name type="synonym">Pomatoschistus caucasicus</name>
    <dbReference type="NCBI Taxonomy" id="637954"/>
    <lineage>
        <taxon>Eukaryota</taxon>
        <taxon>Metazoa</taxon>
        <taxon>Chordata</taxon>
        <taxon>Craniata</taxon>
        <taxon>Vertebrata</taxon>
        <taxon>Euteleostomi</taxon>
        <taxon>Actinopterygii</taxon>
        <taxon>Neopterygii</taxon>
        <taxon>Teleostei</taxon>
        <taxon>Neoteleostei</taxon>
        <taxon>Acanthomorphata</taxon>
        <taxon>Gobiaria</taxon>
        <taxon>Gobiiformes</taxon>
        <taxon>Gobioidei</taxon>
        <taxon>Gobiidae</taxon>
        <taxon>Gobiinae</taxon>
        <taxon>Knipowitschia</taxon>
    </lineage>
</organism>
<evidence type="ECO:0008006" key="5">
    <source>
        <dbReference type="Google" id="ProtNLM"/>
    </source>
</evidence>
<evidence type="ECO:0000256" key="1">
    <source>
        <dbReference type="SAM" id="Coils"/>
    </source>
</evidence>
<keyword evidence="4" id="KW-1185">Reference proteome</keyword>
<feature type="coiled-coil region" evidence="1">
    <location>
        <begin position="57"/>
        <end position="91"/>
    </location>
</feature>
<dbReference type="AlphaFoldDB" id="A0AAV2J883"/>
<gene>
    <name evidence="3" type="ORF">KC01_LOCUS4487</name>
</gene>
<sequence length="329" mass="37890">MPKPSHKRGELDPTPASQTGLEEKGAGSADGTSEILKELKLFRTETAGNFGVLRKEVSDIKLNFEELKTRVNDAEQRIADNEERNMDLTKVLFHLIRKQKYLEEKCEDLEGRSRRNNLRIYSVPEKTEGSNMIVFIEKLIREQLSIREEIYIERAHRVGGTGVSVGRAAADFTRSIIVCFRSFKEKQRVLHAAWSLKDIRINDQRIYFDEDYTTEVFKERAKYRSARKQLQERKIKSRILYPAKLMLFLQDGKTKIFENPREAAEGLKDFGVTMEVPRKEPGWDSALRAAGWQSPRSRSKRAPAGEITASVESLRLSLDSYENDKTDDD</sequence>
<evidence type="ECO:0000313" key="4">
    <source>
        <dbReference type="Proteomes" id="UP001497482"/>
    </source>
</evidence>
<evidence type="ECO:0000313" key="3">
    <source>
        <dbReference type="EMBL" id="CAL1572453.1"/>
    </source>
</evidence>
<dbReference type="InterPro" id="IPR004244">
    <property type="entry name" value="Transposase_22"/>
</dbReference>
<accession>A0AAV2J883</accession>
<dbReference type="Gene3D" id="3.30.70.1820">
    <property type="entry name" value="L1 transposable element, RRM domain"/>
    <property type="match status" value="1"/>
</dbReference>
<feature type="region of interest" description="Disordered" evidence="2">
    <location>
        <begin position="287"/>
        <end position="306"/>
    </location>
</feature>
<evidence type="ECO:0000256" key="2">
    <source>
        <dbReference type="SAM" id="MobiDB-lite"/>
    </source>
</evidence>
<feature type="region of interest" description="Disordered" evidence="2">
    <location>
        <begin position="1"/>
        <end position="31"/>
    </location>
</feature>
<proteinExistence type="predicted"/>
<dbReference type="PANTHER" id="PTHR11505">
    <property type="entry name" value="L1 TRANSPOSABLE ELEMENT-RELATED"/>
    <property type="match status" value="1"/>
</dbReference>
<protein>
    <recommendedName>
        <fullName evidence="5">L1 transposable element RRM domain-containing protein</fullName>
    </recommendedName>
</protein>
<name>A0AAV2J883_KNICA</name>
<dbReference type="EMBL" id="OZ035833">
    <property type="protein sequence ID" value="CAL1572453.1"/>
    <property type="molecule type" value="Genomic_DNA"/>
</dbReference>